<dbReference type="InterPro" id="IPR015424">
    <property type="entry name" value="PyrdxlP-dep_Trfase"/>
</dbReference>
<protein>
    <submittedName>
        <fullName evidence="1">Aminotransferase class V-fold PLP-dependent enzyme</fullName>
    </submittedName>
</protein>
<keyword evidence="1" id="KW-0032">Aminotransferase</keyword>
<dbReference type="Gene3D" id="3.40.640.10">
    <property type="entry name" value="Type I PLP-dependent aspartate aminotransferase-like (Major domain)"/>
    <property type="match status" value="1"/>
</dbReference>
<sequence length="447" mass="48543">MVTRRGFIGRAGGALGVTFGVGLGLDGAVAATTGPSDGWPDEAPFRFTGNMTDFEAAQRALLPLYDVERDFATFDAAYYGAMTRPVAASYRAYSQWVNRKNSLFLRNVAPSHPRDAELDRSRAAVAKLLGAQTEEIALSGGGTEALYALIANYALLKAGDAVIYADVDYDEMQYACDYLEQSRSARIVRFSLPEPHTEANILAAYDRILKETPRAKLLLLTHLSNRNGLVPPIKAIVAMAKARGVDVILDSAQAVGHLPFTVEDTGADFIGFSLHKWLAAPLGTGGIYIRKDRLQDISPWLGNRIHGPEDIRARIPTGTVDFAARLTIPRAIAVQDAIGLEAKYRHLVGLRDYWVERVRDIAGLEILVPQEAGRFGAVTGFRLPGMKGPDGAKQAAKLFLDKYRLLVVAKAGLASGPVLRVTPALFNSSAELDRLVAAIRAERHLFT</sequence>
<dbReference type="PROSITE" id="PS51318">
    <property type="entry name" value="TAT"/>
    <property type="match status" value="1"/>
</dbReference>
<accession>A0A085K683</accession>
<dbReference type="SUPFAM" id="SSF53383">
    <property type="entry name" value="PLP-dependent transferases"/>
    <property type="match status" value="1"/>
</dbReference>
<name>A0A085K683_SPHYA</name>
<evidence type="ECO:0000313" key="2">
    <source>
        <dbReference type="Proteomes" id="UP000280708"/>
    </source>
</evidence>
<organism evidence="1 2">
    <name type="scientific">Sphingobium yanoikuyae</name>
    <name type="common">Sphingomonas yanoikuyae</name>
    <dbReference type="NCBI Taxonomy" id="13690"/>
    <lineage>
        <taxon>Bacteria</taxon>
        <taxon>Pseudomonadati</taxon>
        <taxon>Pseudomonadota</taxon>
        <taxon>Alphaproteobacteria</taxon>
        <taxon>Sphingomonadales</taxon>
        <taxon>Sphingomonadaceae</taxon>
        <taxon>Sphingobium</taxon>
    </lineage>
</organism>
<dbReference type="Gene3D" id="3.90.1150.10">
    <property type="entry name" value="Aspartate Aminotransferase, domain 1"/>
    <property type="match status" value="1"/>
</dbReference>
<keyword evidence="1" id="KW-0808">Transferase</keyword>
<dbReference type="GO" id="GO:0008483">
    <property type="term" value="F:transaminase activity"/>
    <property type="evidence" value="ECO:0007669"/>
    <property type="project" value="UniProtKB-KW"/>
</dbReference>
<dbReference type="InterPro" id="IPR006311">
    <property type="entry name" value="TAT_signal"/>
</dbReference>
<dbReference type="PANTHER" id="PTHR43092:SF6">
    <property type="entry name" value="BLR1280 PROTEIN"/>
    <property type="match status" value="1"/>
</dbReference>
<evidence type="ECO:0000313" key="1">
    <source>
        <dbReference type="EMBL" id="AYO78525.1"/>
    </source>
</evidence>
<reference evidence="1 2" key="1">
    <citation type="submission" date="2018-10" db="EMBL/GenBank/DDBJ databases">
        <title>Characterization and genome analysis of a novel bacterium Sphingobium yanoikuyae SJTF8 capable of degrading PAHs.</title>
        <authorList>
            <person name="Yin C."/>
            <person name="Xiong W."/>
            <person name="Liang R."/>
        </authorList>
    </citation>
    <scope>NUCLEOTIDE SEQUENCE [LARGE SCALE GENOMIC DNA]</scope>
    <source>
        <strain evidence="1 2">SJTF8</strain>
    </source>
</reference>
<dbReference type="InterPro" id="IPR015422">
    <property type="entry name" value="PyrdxlP-dep_Trfase_small"/>
</dbReference>
<dbReference type="EMBL" id="CP033230">
    <property type="protein sequence ID" value="AYO78525.1"/>
    <property type="molecule type" value="Genomic_DNA"/>
</dbReference>
<dbReference type="Proteomes" id="UP000280708">
    <property type="component" value="Chromosome"/>
</dbReference>
<gene>
    <name evidence="1" type="ORF">EBF16_17485</name>
</gene>
<dbReference type="InterPro" id="IPR015421">
    <property type="entry name" value="PyrdxlP-dep_Trfase_major"/>
</dbReference>
<dbReference type="AlphaFoldDB" id="A0A085K683"/>
<dbReference type="PANTHER" id="PTHR43092">
    <property type="entry name" value="L-CYSTEINE DESULFHYDRASE"/>
    <property type="match status" value="1"/>
</dbReference>
<dbReference type="InterPro" id="IPR000192">
    <property type="entry name" value="Aminotrans_V_dom"/>
</dbReference>
<proteinExistence type="predicted"/>
<dbReference type="Pfam" id="PF00266">
    <property type="entry name" value="Aminotran_5"/>
    <property type="match status" value="1"/>
</dbReference>
<dbReference type="RefSeq" id="WP_037508250.1">
    <property type="nucleotide sequence ID" value="NZ_CAIGKD010000002.1"/>
</dbReference>